<proteinExistence type="predicted"/>
<evidence type="ECO:0000313" key="4">
    <source>
        <dbReference type="Proteomes" id="UP000066042"/>
    </source>
</evidence>
<dbReference type="Proteomes" id="UP000066042">
    <property type="component" value="Chromosome"/>
</dbReference>
<evidence type="ECO:0000259" key="2">
    <source>
        <dbReference type="Pfam" id="PF24279"/>
    </source>
</evidence>
<protein>
    <submittedName>
        <fullName evidence="3">Uncharacterized protein</fullName>
    </submittedName>
</protein>
<accession>A0A0S1X8F2</accession>
<evidence type="ECO:0000313" key="3">
    <source>
        <dbReference type="EMBL" id="ALM74066.1"/>
    </source>
</evidence>
<dbReference type="AlphaFoldDB" id="A0A0S1X8F2"/>
<dbReference type="InterPro" id="IPR056486">
    <property type="entry name" value="HVO_2525_N"/>
</dbReference>
<feature type="domain" description="HVO-2525 N-terminal" evidence="2">
    <location>
        <begin position="12"/>
        <end position="143"/>
    </location>
</feature>
<dbReference type="InterPro" id="IPR007050">
    <property type="entry name" value="HTH_bacterioopsin"/>
</dbReference>
<reference evidence="3 4" key="1">
    <citation type="journal article" date="2016" name="Genome Announc.">
        <title>Complete genome sequence of the hyperthermophilic and piezophilic archaeon Thermococcus barophilus Ch5, capable of growth at the expense of hydrogenogenesis from carbon monoxide and formate.</title>
        <authorList>
            <person name="Oger P."/>
            <person name="Sokolova T.G."/>
            <person name="Kozhevnikova D.A."/>
            <person name="Taranov E.A."/>
            <person name="Vannier P."/>
            <person name="Lee H.S."/>
            <person name="Kwon K.K."/>
            <person name="Kang S.G."/>
            <person name="Lee J.H."/>
            <person name="Bonch-Osmolovskaya E.A."/>
            <person name="Lebedinsky A.V."/>
        </authorList>
    </citation>
    <scope>NUCLEOTIDE SEQUENCE [LARGE SCALE GENOMIC DNA]</scope>
    <source>
        <strain evidence="4">Ch5</strain>
    </source>
</reference>
<dbReference type="STRING" id="55802.TBCH5v1_0087"/>
<dbReference type="EMBL" id="CP013050">
    <property type="protein sequence ID" value="ALM74066.1"/>
    <property type="molecule type" value="Genomic_DNA"/>
</dbReference>
<dbReference type="Pfam" id="PF04967">
    <property type="entry name" value="HTH_10"/>
    <property type="match status" value="1"/>
</dbReference>
<dbReference type="PANTHER" id="PTHR34236:SF1">
    <property type="entry name" value="DIMETHYL SULFOXIDE REDUCTASE TRANSCRIPTIONAL ACTIVATOR"/>
    <property type="match status" value="1"/>
</dbReference>
<gene>
    <name evidence="3" type="ORF">TBCH5v1_0087</name>
</gene>
<dbReference type="PATRIC" id="fig|55802.8.peg.85"/>
<feature type="domain" description="HTH bat-type" evidence="1">
    <location>
        <begin position="181"/>
        <end position="232"/>
    </location>
</feature>
<evidence type="ECO:0000259" key="1">
    <source>
        <dbReference type="Pfam" id="PF04967"/>
    </source>
</evidence>
<organism evidence="3 4">
    <name type="scientific">Thermococcus barophilus</name>
    <dbReference type="NCBI Taxonomy" id="55802"/>
    <lineage>
        <taxon>Archaea</taxon>
        <taxon>Methanobacteriati</taxon>
        <taxon>Methanobacteriota</taxon>
        <taxon>Thermococci</taxon>
        <taxon>Thermococcales</taxon>
        <taxon>Thermococcaceae</taxon>
        <taxon>Thermococcus</taxon>
    </lineage>
</organism>
<dbReference type="Pfam" id="PF24279">
    <property type="entry name" value="HVO_2525_N"/>
    <property type="match status" value="1"/>
</dbReference>
<name>A0A0S1X8F2_THEBA</name>
<sequence>MVSKVTLMRLLILEVWQPDCPVVYVSEKIGNIKLYAIDSHIENSNIRALLHISADDESSLQTALDIIKKHSQVKSLRVLWKCQQEICAELVCNVTNAMHSLAFAPLIFHRPLLTSRGLEKWIIVVENKTKEKEVLCCLKENNEVRIKKKISGFPSTPQDFWLITEPVFRAKLISIGDMLQLSTTQQKVLSAALEGGYYSYPRKTNLKQLSEKLGISKTAVAKNLRSVENKAMRVLAELIEITGKEY</sequence>
<dbReference type="PANTHER" id="PTHR34236">
    <property type="entry name" value="DIMETHYL SULFOXIDE REDUCTASE TRANSCRIPTIONAL ACTIVATOR"/>
    <property type="match status" value="1"/>
</dbReference>